<dbReference type="EMBL" id="PJQL01001235">
    <property type="protein sequence ID" value="RCH89734.1"/>
    <property type="molecule type" value="Genomic_DNA"/>
</dbReference>
<keyword evidence="3" id="KW-1185">Reference proteome</keyword>
<feature type="region of interest" description="Disordered" evidence="1">
    <location>
        <begin position="52"/>
        <end position="106"/>
    </location>
</feature>
<dbReference type="AlphaFoldDB" id="A0A367JIG7"/>
<accession>A0A367JIG7</accession>
<reference evidence="2 3" key="1">
    <citation type="journal article" date="2018" name="G3 (Bethesda)">
        <title>Phylogenetic and Phylogenomic Definition of Rhizopus Species.</title>
        <authorList>
            <person name="Gryganskyi A.P."/>
            <person name="Golan J."/>
            <person name="Dolatabadi S."/>
            <person name="Mondo S."/>
            <person name="Robb S."/>
            <person name="Idnurm A."/>
            <person name="Muszewska A."/>
            <person name="Steczkiewicz K."/>
            <person name="Masonjones S."/>
            <person name="Liao H.L."/>
            <person name="Gajdeczka M.T."/>
            <person name="Anike F."/>
            <person name="Vuek A."/>
            <person name="Anishchenko I.M."/>
            <person name="Voigt K."/>
            <person name="de Hoog G.S."/>
            <person name="Smith M.E."/>
            <person name="Heitman J."/>
            <person name="Vilgalys R."/>
            <person name="Stajich J.E."/>
        </authorList>
    </citation>
    <scope>NUCLEOTIDE SEQUENCE [LARGE SCALE GENOMIC DNA]</scope>
    <source>
        <strain evidence="2 3">CBS 357.93</strain>
    </source>
</reference>
<feature type="compositionally biased region" description="Basic and acidic residues" evidence="1">
    <location>
        <begin position="91"/>
        <end position="106"/>
    </location>
</feature>
<proteinExistence type="predicted"/>
<organism evidence="2 3">
    <name type="scientific">Rhizopus azygosporus</name>
    <name type="common">Rhizopus microsporus var. azygosporus</name>
    <dbReference type="NCBI Taxonomy" id="86630"/>
    <lineage>
        <taxon>Eukaryota</taxon>
        <taxon>Fungi</taxon>
        <taxon>Fungi incertae sedis</taxon>
        <taxon>Mucoromycota</taxon>
        <taxon>Mucoromycotina</taxon>
        <taxon>Mucoromycetes</taxon>
        <taxon>Mucorales</taxon>
        <taxon>Mucorineae</taxon>
        <taxon>Rhizopodaceae</taxon>
        <taxon>Rhizopus</taxon>
    </lineage>
</organism>
<sequence length="106" mass="12227">MLRVSSILYLESIWTRNRKHMDREQDQEQPPVVTNEEVSDLEALNVTLVIPEDENQTDAPFEPEQSSDESLDLSTSHTKNKAIDTLVIKPETIDQEKIPSEDKMFK</sequence>
<evidence type="ECO:0000256" key="1">
    <source>
        <dbReference type="SAM" id="MobiDB-lite"/>
    </source>
</evidence>
<evidence type="ECO:0000313" key="3">
    <source>
        <dbReference type="Proteomes" id="UP000252139"/>
    </source>
</evidence>
<feature type="non-terminal residue" evidence="2">
    <location>
        <position position="106"/>
    </location>
</feature>
<dbReference type="Proteomes" id="UP000252139">
    <property type="component" value="Unassembled WGS sequence"/>
</dbReference>
<protein>
    <submittedName>
        <fullName evidence="2">Uncharacterized protein</fullName>
    </submittedName>
</protein>
<comment type="caution">
    <text evidence="2">The sequence shown here is derived from an EMBL/GenBank/DDBJ whole genome shotgun (WGS) entry which is preliminary data.</text>
</comment>
<gene>
    <name evidence="2" type="ORF">CU097_001177</name>
</gene>
<evidence type="ECO:0000313" key="2">
    <source>
        <dbReference type="EMBL" id="RCH89734.1"/>
    </source>
</evidence>
<name>A0A367JIG7_RHIAZ</name>